<name>Q22XL9_TETTS</name>
<dbReference type="GeneID" id="7826484"/>
<organism evidence="1 2">
    <name type="scientific">Tetrahymena thermophila (strain SB210)</name>
    <dbReference type="NCBI Taxonomy" id="312017"/>
    <lineage>
        <taxon>Eukaryota</taxon>
        <taxon>Sar</taxon>
        <taxon>Alveolata</taxon>
        <taxon>Ciliophora</taxon>
        <taxon>Intramacronucleata</taxon>
        <taxon>Oligohymenophorea</taxon>
        <taxon>Hymenostomatida</taxon>
        <taxon>Tetrahymenina</taxon>
        <taxon>Tetrahymenidae</taxon>
        <taxon>Tetrahymena</taxon>
    </lineage>
</organism>
<dbReference type="Proteomes" id="UP000009168">
    <property type="component" value="Unassembled WGS sequence"/>
</dbReference>
<accession>Q22XL9</accession>
<dbReference type="RefSeq" id="XP_001010236.1">
    <property type="nucleotide sequence ID" value="XM_001010236.1"/>
</dbReference>
<protein>
    <submittedName>
        <fullName evidence="1">Uncharacterized protein</fullName>
    </submittedName>
</protein>
<dbReference type="InParanoid" id="Q22XL9"/>
<gene>
    <name evidence="1" type="ORF">TTHERM_01050370</name>
</gene>
<dbReference type="KEGG" id="tet:TTHERM_01050370"/>
<keyword evidence="2" id="KW-1185">Reference proteome</keyword>
<dbReference type="EMBL" id="GG662806">
    <property type="protein sequence ID" value="EAR89991.1"/>
    <property type="molecule type" value="Genomic_DNA"/>
</dbReference>
<evidence type="ECO:0000313" key="2">
    <source>
        <dbReference type="Proteomes" id="UP000009168"/>
    </source>
</evidence>
<proteinExistence type="predicted"/>
<dbReference type="AlphaFoldDB" id="Q22XL9"/>
<reference evidence="2" key="1">
    <citation type="journal article" date="2006" name="PLoS Biol.">
        <title>Macronuclear genome sequence of the ciliate Tetrahymena thermophila, a model eukaryote.</title>
        <authorList>
            <person name="Eisen J.A."/>
            <person name="Coyne R.S."/>
            <person name="Wu M."/>
            <person name="Wu D."/>
            <person name="Thiagarajan M."/>
            <person name="Wortman J.R."/>
            <person name="Badger J.H."/>
            <person name="Ren Q."/>
            <person name="Amedeo P."/>
            <person name="Jones K.M."/>
            <person name="Tallon L.J."/>
            <person name="Delcher A.L."/>
            <person name="Salzberg S.L."/>
            <person name="Silva J.C."/>
            <person name="Haas B.J."/>
            <person name="Majoros W.H."/>
            <person name="Farzad M."/>
            <person name="Carlton J.M."/>
            <person name="Smith R.K. Jr."/>
            <person name="Garg J."/>
            <person name="Pearlman R.E."/>
            <person name="Karrer K.M."/>
            <person name="Sun L."/>
            <person name="Manning G."/>
            <person name="Elde N.C."/>
            <person name="Turkewitz A.P."/>
            <person name="Asai D.J."/>
            <person name="Wilkes D.E."/>
            <person name="Wang Y."/>
            <person name="Cai H."/>
            <person name="Collins K."/>
            <person name="Stewart B.A."/>
            <person name="Lee S.R."/>
            <person name="Wilamowska K."/>
            <person name="Weinberg Z."/>
            <person name="Ruzzo W.L."/>
            <person name="Wloga D."/>
            <person name="Gaertig J."/>
            <person name="Frankel J."/>
            <person name="Tsao C.-C."/>
            <person name="Gorovsky M.A."/>
            <person name="Keeling P.J."/>
            <person name="Waller R.F."/>
            <person name="Patron N.J."/>
            <person name="Cherry J.M."/>
            <person name="Stover N.A."/>
            <person name="Krieger C.J."/>
            <person name="del Toro C."/>
            <person name="Ryder H.F."/>
            <person name="Williamson S.C."/>
            <person name="Barbeau R.A."/>
            <person name="Hamilton E.P."/>
            <person name="Orias E."/>
        </authorList>
    </citation>
    <scope>NUCLEOTIDE SEQUENCE [LARGE SCALE GENOMIC DNA]</scope>
    <source>
        <strain evidence="2">SB210</strain>
    </source>
</reference>
<dbReference type="HOGENOM" id="CLU_052924_0_0_1"/>
<evidence type="ECO:0000313" key="1">
    <source>
        <dbReference type="EMBL" id="EAR89991.1"/>
    </source>
</evidence>
<sequence>MSLILPSDVKIEIKVENSQENQEKYGIQLKKQIAKFKKCKSKTFKQQNFVIFPLYENRYIFNHQFIIHGYIQIETLYKDFNSVDEPELIVLQHANTGISSIVNNHKQKMIELNIDSKFGSGLKDFQFLVDYFNQSHDVKFKQLGAGLQEYQNFVSQKKQQFLYQNGKLKARIISEEEILLAIQDNDQYLDNYVKNNYDENDLLFVVQAFANFEENDIQIKKYKASYSLLEFMGIDINIPSQLKALQQLTQSARLYGADRIEEIIIKLKFYSEAQEKIIFEKQIVTVDQICLKVEIQVEFVSWLDKPEFLQSDDVVGYILKIQLQPQQLDQLKQIRASKCNQVASQINSQTSFETEVYQEIFIDKFYSNKPEIIKRKRKNLNK</sequence>